<evidence type="ECO:0000256" key="4">
    <source>
        <dbReference type="ARBA" id="ARBA00022827"/>
    </source>
</evidence>
<reference evidence="8 9" key="1">
    <citation type="submission" date="2024-05" db="EMBL/GenBank/DDBJ databases">
        <title>A draft genome resource for the thread blight pathogen Marasmius tenuissimus strain MS-2.</title>
        <authorList>
            <person name="Yulfo-Soto G.E."/>
            <person name="Baruah I.K."/>
            <person name="Amoako-Attah I."/>
            <person name="Bukari Y."/>
            <person name="Meinhardt L.W."/>
            <person name="Bailey B.A."/>
            <person name="Cohen S.P."/>
        </authorList>
    </citation>
    <scope>NUCLEOTIDE SEQUENCE [LARGE SCALE GENOMIC DNA]</scope>
    <source>
        <strain evidence="8 9">MS-2</strain>
    </source>
</reference>
<evidence type="ECO:0000256" key="5">
    <source>
        <dbReference type="ARBA" id="ARBA00022857"/>
    </source>
</evidence>
<name>A0ABR2ZP82_9AGAR</name>
<organism evidence="8 9">
    <name type="scientific">Marasmius tenuissimus</name>
    <dbReference type="NCBI Taxonomy" id="585030"/>
    <lineage>
        <taxon>Eukaryota</taxon>
        <taxon>Fungi</taxon>
        <taxon>Dikarya</taxon>
        <taxon>Basidiomycota</taxon>
        <taxon>Agaricomycotina</taxon>
        <taxon>Agaricomycetes</taxon>
        <taxon>Agaricomycetidae</taxon>
        <taxon>Agaricales</taxon>
        <taxon>Marasmiineae</taxon>
        <taxon>Marasmiaceae</taxon>
        <taxon>Marasmius</taxon>
    </lineage>
</organism>
<proteinExistence type="inferred from homology"/>
<dbReference type="InterPro" id="IPR020946">
    <property type="entry name" value="Flavin_mOase-like"/>
</dbReference>
<keyword evidence="6" id="KW-0560">Oxidoreductase</keyword>
<evidence type="ECO:0000313" key="8">
    <source>
        <dbReference type="EMBL" id="KAL0063471.1"/>
    </source>
</evidence>
<comment type="caution">
    <text evidence="8">The sequence shown here is derived from an EMBL/GenBank/DDBJ whole genome shotgun (WGS) entry which is preliminary data.</text>
</comment>
<gene>
    <name evidence="8" type="ORF">AAF712_009675</name>
</gene>
<accession>A0ABR2ZP82</accession>
<keyword evidence="5" id="KW-0521">NADP</keyword>
<dbReference type="EMBL" id="JBBXMP010000081">
    <property type="protein sequence ID" value="KAL0063471.1"/>
    <property type="molecule type" value="Genomic_DNA"/>
</dbReference>
<keyword evidence="9" id="KW-1185">Reference proteome</keyword>
<dbReference type="Proteomes" id="UP001437256">
    <property type="component" value="Unassembled WGS sequence"/>
</dbReference>
<sequence>MSSQNERKNDLQLDAVVVGAGFGGIHMLKSLREAGFSAKIFEAGKTLGGVWYWNSYPGARVDSDLPLYQLTSDEKLWKGWNWKEKFPCSTEIVEYFKYLDKELDLSKDIFYNYNVNSAEFDQKADQWIVRAQPTENASPNDSPMVARARWLFLCTGIGSRPYTPDFPGLSSYKGMFHHTAGWPKEGVDFRGKKVGIIGTGATGVQVIQEVAPDAAHLTVFQRTPNFALPMNQAKVDPKYQENLRALYPTYFRRRHQTFGGFQYDIIPRATFDVPEDERKMIWEDAFLLGGFRFWIANFNDMFNNQEANDAAYAFWRDKVRGRINDPVLKEKLAPTVAPHPFGCKRPSLEQNYYEVFNQSNVTLVDINEAPIERITPKGVKTADGKEHEFDILILATGYDAVTGGITQIDVRSTDGVSIGDRWKDGVRTYLGMMVKGYPNMFFTYGPQAPTSFSNGPSCVELQGEWLIDLLKHARDKKITNIEAEAQAEQEWRDYNQEVAETGLWHKAKSWYMGANIPGKKIEQLNFTGGIPTYRTKLEECKKHNYAGMELKSLN</sequence>
<keyword evidence="7" id="KW-0503">Monooxygenase</keyword>
<evidence type="ECO:0000256" key="7">
    <source>
        <dbReference type="ARBA" id="ARBA00023033"/>
    </source>
</evidence>
<dbReference type="InterPro" id="IPR050775">
    <property type="entry name" value="FAD-binding_Monooxygenases"/>
</dbReference>
<comment type="similarity">
    <text evidence="2">Belongs to the FAD-binding monooxygenase family.</text>
</comment>
<keyword evidence="4" id="KW-0274">FAD</keyword>
<evidence type="ECO:0000256" key="2">
    <source>
        <dbReference type="ARBA" id="ARBA00010139"/>
    </source>
</evidence>
<evidence type="ECO:0000256" key="1">
    <source>
        <dbReference type="ARBA" id="ARBA00001974"/>
    </source>
</evidence>
<dbReference type="PANTHER" id="PTHR43098">
    <property type="entry name" value="L-ORNITHINE N(5)-MONOOXYGENASE-RELATED"/>
    <property type="match status" value="1"/>
</dbReference>
<evidence type="ECO:0000256" key="6">
    <source>
        <dbReference type="ARBA" id="ARBA00023002"/>
    </source>
</evidence>
<dbReference type="InterPro" id="IPR036188">
    <property type="entry name" value="FAD/NAD-bd_sf"/>
</dbReference>
<comment type="cofactor">
    <cofactor evidence="1">
        <name>FAD</name>
        <dbReference type="ChEBI" id="CHEBI:57692"/>
    </cofactor>
</comment>
<evidence type="ECO:0000313" key="9">
    <source>
        <dbReference type="Proteomes" id="UP001437256"/>
    </source>
</evidence>
<protein>
    <recommendedName>
        <fullName evidence="10">Cyclopentanone 1,2-monooxygenase</fullName>
    </recommendedName>
</protein>
<dbReference type="Gene3D" id="3.50.50.60">
    <property type="entry name" value="FAD/NAD(P)-binding domain"/>
    <property type="match status" value="2"/>
</dbReference>
<keyword evidence="3" id="KW-0285">Flavoprotein</keyword>
<dbReference type="SUPFAM" id="SSF51905">
    <property type="entry name" value="FAD/NAD(P)-binding domain"/>
    <property type="match status" value="2"/>
</dbReference>
<evidence type="ECO:0008006" key="10">
    <source>
        <dbReference type="Google" id="ProtNLM"/>
    </source>
</evidence>
<dbReference type="PANTHER" id="PTHR43098:SF3">
    <property type="entry name" value="L-ORNITHINE N(5)-MONOOXYGENASE-RELATED"/>
    <property type="match status" value="1"/>
</dbReference>
<dbReference type="Pfam" id="PF00743">
    <property type="entry name" value="FMO-like"/>
    <property type="match status" value="1"/>
</dbReference>
<evidence type="ECO:0000256" key="3">
    <source>
        <dbReference type="ARBA" id="ARBA00022630"/>
    </source>
</evidence>